<dbReference type="EMBL" id="JBHSDR010000003">
    <property type="protein sequence ID" value="MFC4293825.1"/>
    <property type="molecule type" value="Genomic_DNA"/>
</dbReference>
<keyword evidence="2" id="KW-1185">Reference proteome</keyword>
<sequence>MTPLLADRIAAMLALPVVEPVRAFARELGETAGALGVLFYGSNLRTGALDGVLDFYVLLPGEVERGIWPRVSYHERGTGGQVLRAKVATMTLATFDAAASGETIDTTIWARFVQPSALAWVRDDAARARIAEAVGSAAITAARLAVALGPTQGSAEEFWRALFRATYAAEFRVEKAGREDSILAANPAHFAGLLPVALAAAGIAAESDGQVLRPALVPAARAALLRRWALRRRLGRPLNLVRLVRAATTFEGAARYAAWKVERHTGVPVVLTPWRERHPVLAAPGVLWRVWRARRAARGAGS</sequence>
<evidence type="ECO:0008006" key="3">
    <source>
        <dbReference type="Google" id="ProtNLM"/>
    </source>
</evidence>
<dbReference type="RefSeq" id="WP_379537307.1">
    <property type="nucleotide sequence ID" value="NZ_JBHSDR010000003.1"/>
</dbReference>
<evidence type="ECO:0000313" key="1">
    <source>
        <dbReference type="EMBL" id="MFC4293825.1"/>
    </source>
</evidence>
<protein>
    <recommendedName>
        <fullName evidence="3">Phosphatidate cytidylyltransferase</fullName>
    </recommendedName>
</protein>
<dbReference type="Proteomes" id="UP001595828">
    <property type="component" value="Unassembled WGS sequence"/>
</dbReference>
<proteinExistence type="predicted"/>
<name>A0ABV8RLP7_9SPHN</name>
<evidence type="ECO:0000313" key="2">
    <source>
        <dbReference type="Proteomes" id="UP001595828"/>
    </source>
</evidence>
<organism evidence="1 2">
    <name type="scientific">Novosphingobium tardum</name>
    <dbReference type="NCBI Taxonomy" id="1538021"/>
    <lineage>
        <taxon>Bacteria</taxon>
        <taxon>Pseudomonadati</taxon>
        <taxon>Pseudomonadota</taxon>
        <taxon>Alphaproteobacteria</taxon>
        <taxon>Sphingomonadales</taxon>
        <taxon>Sphingomonadaceae</taxon>
        <taxon>Novosphingobium</taxon>
    </lineage>
</organism>
<gene>
    <name evidence="1" type="ORF">ACFO0A_02000</name>
</gene>
<accession>A0ABV8RLP7</accession>
<reference evidence="2" key="1">
    <citation type="journal article" date="2019" name="Int. J. Syst. Evol. Microbiol.">
        <title>The Global Catalogue of Microorganisms (GCM) 10K type strain sequencing project: providing services to taxonomists for standard genome sequencing and annotation.</title>
        <authorList>
            <consortium name="The Broad Institute Genomics Platform"/>
            <consortium name="The Broad Institute Genome Sequencing Center for Infectious Disease"/>
            <person name="Wu L."/>
            <person name="Ma J."/>
        </authorList>
    </citation>
    <scope>NUCLEOTIDE SEQUENCE [LARGE SCALE GENOMIC DNA]</scope>
    <source>
        <strain evidence="2">CGMCC 1.12989</strain>
    </source>
</reference>
<comment type="caution">
    <text evidence="1">The sequence shown here is derived from an EMBL/GenBank/DDBJ whole genome shotgun (WGS) entry which is preliminary data.</text>
</comment>